<keyword evidence="5" id="KW-0256">Endoplasmic reticulum</keyword>
<dbReference type="Gene3D" id="1.25.10.10">
    <property type="entry name" value="Leucine-rich Repeat Variant"/>
    <property type="match status" value="2"/>
</dbReference>
<proteinExistence type="predicted"/>
<accession>A0A9W8P0K9</accession>
<dbReference type="GO" id="GO:0005085">
    <property type="term" value="F:guanyl-nucleotide exchange factor activity"/>
    <property type="evidence" value="ECO:0007669"/>
    <property type="project" value="InterPro"/>
</dbReference>
<dbReference type="InterPro" id="IPR016024">
    <property type="entry name" value="ARM-type_fold"/>
</dbReference>
<dbReference type="GO" id="GO:0005783">
    <property type="term" value="C:endoplasmic reticulum"/>
    <property type="evidence" value="ECO:0007669"/>
    <property type="project" value="UniProtKB-SubCell"/>
</dbReference>
<evidence type="ECO:0000256" key="4">
    <source>
        <dbReference type="ARBA" id="ARBA00022490"/>
    </source>
</evidence>
<dbReference type="SUPFAM" id="SSF48371">
    <property type="entry name" value="ARM repeat"/>
    <property type="match status" value="1"/>
</dbReference>
<dbReference type="AlphaFoldDB" id="A0A9W8P0K9"/>
<evidence type="ECO:0000256" key="7">
    <source>
        <dbReference type="SAM" id="MobiDB-lite"/>
    </source>
</evidence>
<feature type="compositionally biased region" description="Polar residues" evidence="7">
    <location>
        <begin position="682"/>
        <end position="698"/>
    </location>
</feature>
<organism evidence="8 9">
    <name type="scientific">Lentinula detonsa</name>
    <dbReference type="NCBI Taxonomy" id="2804962"/>
    <lineage>
        <taxon>Eukaryota</taxon>
        <taxon>Fungi</taxon>
        <taxon>Dikarya</taxon>
        <taxon>Basidiomycota</taxon>
        <taxon>Agaricomycotina</taxon>
        <taxon>Agaricomycetes</taxon>
        <taxon>Agaricomycetidae</taxon>
        <taxon>Agaricales</taxon>
        <taxon>Marasmiineae</taxon>
        <taxon>Omphalotaceae</taxon>
        <taxon>Lentinula</taxon>
    </lineage>
</organism>
<dbReference type="PANTHER" id="PTHR10957">
    <property type="entry name" value="RAP1 GTPASE-GDP DISSOCIATION STIMULATOR 1"/>
    <property type="match status" value="1"/>
</dbReference>
<protein>
    <recommendedName>
        <fullName evidence="10">ARM repeat-containing protein</fullName>
    </recommendedName>
</protein>
<dbReference type="GO" id="GO:0005739">
    <property type="term" value="C:mitochondrion"/>
    <property type="evidence" value="ECO:0007669"/>
    <property type="project" value="UniProtKB-SubCell"/>
</dbReference>
<dbReference type="InterPro" id="IPR000225">
    <property type="entry name" value="Armadillo"/>
</dbReference>
<evidence type="ECO:0000256" key="1">
    <source>
        <dbReference type="ARBA" id="ARBA00004173"/>
    </source>
</evidence>
<evidence type="ECO:0000256" key="6">
    <source>
        <dbReference type="ARBA" id="ARBA00023128"/>
    </source>
</evidence>
<keyword evidence="6" id="KW-0496">Mitochondrion</keyword>
<comment type="caution">
    <text evidence="8">The sequence shown here is derived from an EMBL/GenBank/DDBJ whole genome shotgun (WGS) entry which is preliminary data.</text>
</comment>
<gene>
    <name evidence="8" type="ORF">DFH05DRAFT_1490124</name>
</gene>
<evidence type="ECO:0000256" key="5">
    <source>
        <dbReference type="ARBA" id="ARBA00022824"/>
    </source>
</evidence>
<evidence type="ECO:0000313" key="8">
    <source>
        <dbReference type="EMBL" id="KAJ3744626.1"/>
    </source>
</evidence>
<keyword evidence="4" id="KW-0963">Cytoplasm</keyword>
<dbReference type="InterPro" id="IPR040144">
    <property type="entry name" value="RAP1GDS1"/>
</dbReference>
<dbReference type="InterPro" id="IPR011989">
    <property type="entry name" value="ARM-like"/>
</dbReference>
<feature type="compositionally biased region" description="Low complexity" evidence="7">
    <location>
        <begin position="671"/>
        <end position="681"/>
    </location>
</feature>
<dbReference type="Proteomes" id="UP001142393">
    <property type="component" value="Unassembled WGS sequence"/>
</dbReference>
<dbReference type="EMBL" id="JANVFU010000006">
    <property type="protein sequence ID" value="KAJ3744626.1"/>
    <property type="molecule type" value="Genomic_DNA"/>
</dbReference>
<dbReference type="SMART" id="SM00185">
    <property type="entry name" value="ARM"/>
    <property type="match status" value="2"/>
</dbReference>
<evidence type="ECO:0000256" key="3">
    <source>
        <dbReference type="ARBA" id="ARBA00004514"/>
    </source>
</evidence>
<reference evidence="8 9" key="1">
    <citation type="journal article" date="2023" name="Proc. Natl. Acad. Sci. U.S.A.">
        <title>A global phylogenomic analysis of the shiitake genus Lentinula.</title>
        <authorList>
            <person name="Sierra-Patev S."/>
            <person name="Min B."/>
            <person name="Naranjo-Ortiz M."/>
            <person name="Looney B."/>
            <person name="Konkel Z."/>
            <person name="Slot J.C."/>
            <person name="Sakamoto Y."/>
            <person name="Steenwyk J.L."/>
            <person name="Rokas A."/>
            <person name="Carro J."/>
            <person name="Camarero S."/>
            <person name="Ferreira P."/>
            <person name="Molpeceres G."/>
            <person name="Ruiz-Duenas F.J."/>
            <person name="Serrano A."/>
            <person name="Henrissat B."/>
            <person name="Drula E."/>
            <person name="Hughes K.W."/>
            <person name="Mata J.L."/>
            <person name="Ishikawa N.K."/>
            <person name="Vargas-Isla R."/>
            <person name="Ushijima S."/>
            <person name="Smith C.A."/>
            <person name="Donoghue J."/>
            <person name="Ahrendt S."/>
            <person name="Andreopoulos W."/>
            <person name="He G."/>
            <person name="LaButti K."/>
            <person name="Lipzen A."/>
            <person name="Ng V."/>
            <person name="Riley R."/>
            <person name="Sandor L."/>
            <person name="Barry K."/>
            <person name="Martinez A.T."/>
            <person name="Xiao Y."/>
            <person name="Gibbons J.G."/>
            <person name="Terashima K."/>
            <person name="Grigoriev I.V."/>
            <person name="Hibbett D."/>
        </authorList>
    </citation>
    <scope>NUCLEOTIDE SEQUENCE [LARGE SCALE GENOMIC DNA]</scope>
    <source>
        <strain evidence="8 9">TFB7810</strain>
    </source>
</reference>
<sequence length="789" mass="85347">MANPSNGLLLLEKKLSELLTGLNDAETDDAWQQVATTAQVLANGLRDKDDSIDNHSILGRTPLIQHLKSLFTLALHGSTIPDSAYTSPILEILRVSANLCMDHDDNRASLLNAGFLQALVSLLDAYIAVFDSSSDSHQPLPLSLSHLKVIRTAVGVLLNASVGYDPVKVKLISIDAGSTLLKLNSYIYPPGAWRFSSSPDAEEWQIRNMLSAWVWRTLMELKEVKDESRQPLSAKDLPFLTISLTAYTPPHTSTSSTSFPTHSEMFCELLQTDLDSLEESCTFIESLSLDVEEIRLSLARGFRNPKDHPAGSSLRFILDFLEKGEYPSLWANAPNDFDLPRKQKAFDMCKAALIKTVVEVAGEEGAERSLWDESEEAVGGEFVARMVGWLKGYVSDMDAGKGDFFHRADLAICASLSLGNLTRQEKNATVLLSLPHTLAPVLSSQHLLSPSTDIKVKHGVLGLLKHIAQAGPPGSDIHDILGKAGLIQRICDSDVWDERTDAMAEVLQVSAIGVVKHMCNSNVDNTISLVLSPATETLVSLSGLSLILALVKRTDTVTVKSEGTRVLVNVVKSLWSGDIMGTPVATMSSPIATGTVETVLLAGKDRKKKESMKAVLTMQCATALASLVGRSGQYPLLVNEGVVALTLLSTQKVGAPLVLRAILAPLPFENPPSSANPPSASTSVTTDGSSPTIATPSTRGRLPLPKTTLDMFIAVLKNVDNLVNFQPEVRINICSLFNQLGRNVSGDELDKVKDTVRPVLERVLESLQDATGKEEMLGKAVKKVLDTWA</sequence>
<evidence type="ECO:0000313" key="9">
    <source>
        <dbReference type="Proteomes" id="UP001142393"/>
    </source>
</evidence>
<name>A0A9W8P0K9_9AGAR</name>
<feature type="region of interest" description="Disordered" evidence="7">
    <location>
        <begin position="671"/>
        <end position="700"/>
    </location>
</feature>
<evidence type="ECO:0008006" key="10">
    <source>
        <dbReference type="Google" id="ProtNLM"/>
    </source>
</evidence>
<comment type="subcellular location">
    <subcellularLocation>
        <location evidence="3">Cytoplasm</location>
        <location evidence="3">Cytosol</location>
    </subcellularLocation>
    <subcellularLocation>
        <location evidence="2">Endoplasmic reticulum</location>
    </subcellularLocation>
    <subcellularLocation>
        <location evidence="1">Mitochondrion</location>
    </subcellularLocation>
</comment>
<evidence type="ECO:0000256" key="2">
    <source>
        <dbReference type="ARBA" id="ARBA00004240"/>
    </source>
</evidence>
<keyword evidence="9" id="KW-1185">Reference proteome</keyword>
<dbReference type="GO" id="GO:0005829">
    <property type="term" value="C:cytosol"/>
    <property type="evidence" value="ECO:0007669"/>
    <property type="project" value="UniProtKB-SubCell"/>
</dbReference>